<keyword evidence="13" id="KW-0378">Hydrolase</keyword>
<dbReference type="GO" id="GO:0019843">
    <property type="term" value="F:rRNA binding"/>
    <property type="evidence" value="ECO:0007669"/>
    <property type="project" value="UniProtKB-KW"/>
</dbReference>
<comment type="cofactor">
    <cofactor evidence="1">
        <name>Mg(2+)</name>
        <dbReference type="ChEBI" id="CHEBI:18420"/>
    </cofactor>
</comment>
<protein>
    <recommendedName>
        <fullName evidence="4">Ribonuclease G</fullName>
    </recommendedName>
</protein>
<dbReference type="Pfam" id="PF20833">
    <property type="entry name" value="RNase_E_G_Thio"/>
    <property type="match status" value="1"/>
</dbReference>
<dbReference type="InterPro" id="IPR048583">
    <property type="entry name" value="RNase_E_G_thioredoxin-like"/>
</dbReference>
<gene>
    <name evidence="18" type="ORF">C4532_04810</name>
</gene>
<comment type="similarity">
    <text evidence="3">Belongs to the RNase E/G family. RNase G subfamily.</text>
</comment>
<evidence type="ECO:0000256" key="10">
    <source>
        <dbReference type="ARBA" id="ARBA00022723"/>
    </source>
</evidence>
<dbReference type="EMBL" id="QZKI01000031">
    <property type="protein sequence ID" value="RJP73143.1"/>
    <property type="molecule type" value="Genomic_DNA"/>
</dbReference>
<keyword evidence="15" id="KW-0694">RNA-binding</keyword>
<dbReference type="GO" id="GO:0000049">
    <property type="term" value="F:tRNA binding"/>
    <property type="evidence" value="ECO:0007669"/>
    <property type="project" value="UniProtKB-KW"/>
</dbReference>
<dbReference type="GO" id="GO:0016787">
    <property type="term" value="F:hydrolase activity"/>
    <property type="evidence" value="ECO:0007669"/>
    <property type="project" value="UniProtKB-KW"/>
</dbReference>
<keyword evidence="8" id="KW-0819">tRNA processing</keyword>
<reference evidence="18 19" key="1">
    <citation type="journal article" date="2017" name="ISME J.">
        <title>Energy and carbon metabolisms in a deep terrestrial subsurface fluid microbial community.</title>
        <authorList>
            <person name="Momper L."/>
            <person name="Jungbluth S.P."/>
            <person name="Lee M.D."/>
            <person name="Amend J.P."/>
        </authorList>
    </citation>
    <scope>NUCLEOTIDE SEQUENCE [LARGE SCALE GENOMIC DNA]</scope>
    <source>
        <strain evidence="18">SURF_17</strain>
    </source>
</reference>
<evidence type="ECO:0000256" key="14">
    <source>
        <dbReference type="ARBA" id="ARBA00022842"/>
    </source>
</evidence>
<evidence type="ECO:0000256" key="15">
    <source>
        <dbReference type="ARBA" id="ARBA00022884"/>
    </source>
</evidence>
<dbReference type="SUPFAM" id="SSF50249">
    <property type="entry name" value="Nucleic acid-binding proteins"/>
    <property type="match status" value="1"/>
</dbReference>
<evidence type="ECO:0000256" key="1">
    <source>
        <dbReference type="ARBA" id="ARBA00001946"/>
    </source>
</evidence>
<dbReference type="AlphaFoldDB" id="A0A419F3Z0"/>
<evidence type="ECO:0000256" key="4">
    <source>
        <dbReference type="ARBA" id="ARBA00017719"/>
    </source>
</evidence>
<evidence type="ECO:0000256" key="6">
    <source>
        <dbReference type="ARBA" id="ARBA00022552"/>
    </source>
</evidence>
<sequence length="526" mass="60004">MKRYRRKTGKRGAKERKEPYRELVASVDSREARICLLEDGGLTELFIERTAQRRLVGNIYKGTVKSVLPGIEAAFVDVGLGKNGFLYVSDVTDAVEDYEYFGEEDEEELRPKRKHKRRARIEDMLKRGQEIMVQVVKEPMGQKGMRLTNYISLPGRYLVLMPTVNHLGVSRKIEDEKERERLRKIAAQARPEGLGLIVRTLGEGKGKEEIEADVKYLSGLWQKILRRMESMHSPSLLHQDLGQVARVVRDVLDDDIDRFVIDSKPDYDTVLNLLENLAPHLKSRVELYRGQTALFEKYDIEPQIEKALRKKVWLPSGGYLVIDQAEALTTIDVNTGKFTGKKKLEDTVFTTNMEAAREVARQVRLRDIGGIILVDFIDMEKPSNRGKLLAELEQAFKTDRSKSYILGMTELGVVQMTRKRTKLSLTPSLCEPCPYCDGSGWVKSITTTMLQILRQLEKQCKENSQQAVTLTAHKDVVERLLADQSDTIAKIEQQYSRKITLKPSSDCHLEFFSITETGSGELLEYT</sequence>
<dbReference type="GO" id="GO:0046872">
    <property type="term" value="F:metal ion binding"/>
    <property type="evidence" value="ECO:0007669"/>
    <property type="project" value="UniProtKB-KW"/>
</dbReference>
<keyword evidence="12" id="KW-0255">Endonuclease</keyword>
<dbReference type="Proteomes" id="UP000285961">
    <property type="component" value="Unassembled WGS sequence"/>
</dbReference>
<dbReference type="GO" id="GO:0005737">
    <property type="term" value="C:cytoplasm"/>
    <property type="evidence" value="ECO:0007669"/>
    <property type="project" value="UniProtKB-SubCell"/>
</dbReference>
<dbReference type="GO" id="GO:0008033">
    <property type="term" value="P:tRNA processing"/>
    <property type="evidence" value="ECO:0007669"/>
    <property type="project" value="UniProtKB-KW"/>
</dbReference>
<evidence type="ECO:0000256" key="11">
    <source>
        <dbReference type="ARBA" id="ARBA00022730"/>
    </source>
</evidence>
<keyword evidence="7" id="KW-0820">tRNA-binding</keyword>
<dbReference type="InterPro" id="IPR004659">
    <property type="entry name" value="RNase_E/G"/>
</dbReference>
<feature type="domain" description="S1 motif" evidence="17">
    <location>
        <begin position="57"/>
        <end position="150"/>
    </location>
</feature>
<dbReference type="Pfam" id="PF10150">
    <property type="entry name" value="RNase_E_G"/>
    <property type="match status" value="1"/>
</dbReference>
<dbReference type="InterPro" id="IPR019307">
    <property type="entry name" value="RNA-bd_AU-1/RNase_E/G"/>
</dbReference>
<evidence type="ECO:0000256" key="7">
    <source>
        <dbReference type="ARBA" id="ARBA00022555"/>
    </source>
</evidence>
<dbReference type="GO" id="GO:0006364">
    <property type="term" value="P:rRNA processing"/>
    <property type="evidence" value="ECO:0007669"/>
    <property type="project" value="UniProtKB-KW"/>
</dbReference>
<proteinExistence type="inferred from homology"/>
<dbReference type="Gene3D" id="3.40.1260.20">
    <property type="entry name" value="Ribonuclease E, catalytic domain"/>
    <property type="match status" value="1"/>
</dbReference>
<accession>A0A419F3Z0</accession>
<feature type="coiled-coil region" evidence="16">
    <location>
        <begin position="453"/>
        <end position="494"/>
    </location>
</feature>
<keyword evidence="9" id="KW-0540">Nuclease</keyword>
<keyword evidence="14" id="KW-0460">Magnesium</keyword>
<evidence type="ECO:0000256" key="9">
    <source>
        <dbReference type="ARBA" id="ARBA00022722"/>
    </source>
</evidence>
<evidence type="ECO:0000256" key="2">
    <source>
        <dbReference type="ARBA" id="ARBA00004496"/>
    </source>
</evidence>
<dbReference type="Gene3D" id="2.40.50.140">
    <property type="entry name" value="Nucleic acid-binding proteins"/>
    <property type="match status" value="1"/>
</dbReference>
<dbReference type="GO" id="GO:0004540">
    <property type="term" value="F:RNA nuclease activity"/>
    <property type="evidence" value="ECO:0007669"/>
    <property type="project" value="InterPro"/>
</dbReference>
<dbReference type="InterPro" id="IPR003029">
    <property type="entry name" value="S1_domain"/>
</dbReference>
<dbReference type="NCBIfam" id="TIGR00757">
    <property type="entry name" value="RNaseEG"/>
    <property type="match status" value="1"/>
</dbReference>
<evidence type="ECO:0000256" key="16">
    <source>
        <dbReference type="SAM" id="Coils"/>
    </source>
</evidence>
<dbReference type="PANTHER" id="PTHR30001">
    <property type="entry name" value="RIBONUCLEASE"/>
    <property type="match status" value="1"/>
</dbReference>
<evidence type="ECO:0000259" key="17">
    <source>
        <dbReference type="PROSITE" id="PS50126"/>
    </source>
</evidence>
<dbReference type="GO" id="GO:0004519">
    <property type="term" value="F:endonuclease activity"/>
    <property type="evidence" value="ECO:0007669"/>
    <property type="project" value="UniProtKB-KW"/>
</dbReference>
<keyword evidence="6" id="KW-0698">rRNA processing</keyword>
<dbReference type="PROSITE" id="PS50126">
    <property type="entry name" value="S1"/>
    <property type="match status" value="1"/>
</dbReference>
<dbReference type="SMART" id="SM00316">
    <property type="entry name" value="S1"/>
    <property type="match status" value="1"/>
</dbReference>
<dbReference type="InterPro" id="IPR012340">
    <property type="entry name" value="NA-bd_OB-fold"/>
</dbReference>
<evidence type="ECO:0000313" key="19">
    <source>
        <dbReference type="Proteomes" id="UP000285961"/>
    </source>
</evidence>
<evidence type="ECO:0000256" key="3">
    <source>
        <dbReference type="ARBA" id="ARBA00005663"/>
    </source>
</evidence>
<keyword evidence="11" id="KW-0699">rRNA-binding</keyword>
<name>A0A419F3Z0_9BACT</name>
<dbReference type="Pfam" id="PF00575">
    <property type="entry name" value="S1"/>
    <property type="match status" value="1"/>
</dbReference>
<evidence type="ECO:0000256" key="12">
    <source>
        <dbReference type="ARBA" id="ARBA00022759"/>
    </source>
</evidence>
<keyword evidence="5" id="KW-0963">Cytoplasm</keyword>
<evidence type="ECO:0000256" key="5">
    <source>
        <dbReference type="ARBA" id="ARBA00022490"/>
    </source>
</evidence>
<evidence type="ECO:0000313" key="18">
    <source>
        <dbReference type="EMBL" id="RJP73143.1"/>
    </source>
</evidence>
<dbReference type="PANTHER" id="PTHR30001:SF0">
    <property type="entry name" value="RIBONUCLEASE G"/>
    <property type="match status" value="1"/>
</dbReference>
<organism evidence="18 19">
    <name type="scientific">Candidatus Abyssobacteria bacterium SURF_17</name>
    <dbReference type="NCBI Taxonomy" id="2093361"/>
    <lineage>
        <taxon>Bacteria</taxon>
        <taxon>Pseudomonadati</taxon>
        <taxon>Candidatus Hydrogenedentota</taxon>
        <taxon>Candidatus Abyssobacteria</taxon>
    </lineage>
</organism>
<dbReference type="CDD" id="cd04453">
    <property type="entry name" value="S1_RNase_E"/>
    <property type="match status" value="1"/>
</dbReference>
<comment type="subcellular location">
    <subcellularLocation>
        <location evidence="2">Cytoplasm</location>
    </subcellularLocation>
</comment>
<keyword evidence="16" id="KW-0175">Coiled coil</keyword>
<evidence type="ECO:0000256" key="13">
    <source>
        <dbReference type="ARBA" id="ARBA00022801"/>
    </source>
</evidence>
<comment type="caution">
    <text evidence="18">The sequence shown here is derived from an EMBL/GenBank/DDBJ whole genome shotgun (WGS) entry which is preliminary data.</text>
</comment>
<keyword evidence="10" id="KW-0479">Metal-binding</keyword>
<evidence type="ECO:0000256" key="8">
    <source>
        <dbReference type="ARBA" id="ARBA00022694"/>
    </source>
</evidence>